<dbReference type="GO" id="GO:0032049">
    <property type="term" value="P:cardiolipin biosynthetic process"/>
    <property type="evidence" value="ECO:0007669"/>
    <property type="project" value="UniProtKB-ARBA"/>
</dbReference>
<evidence type="ECO:0000259" key="2">
    <source>
        <dbReference type="PROSITE" id="PS50035"/>
    </source>
</evidence>
<organism evidence="3 4">
    <name type="scientific">Pisolithus tinctorius Marx 270</name>
    <dbReference type="NCBI Taxonomy" id="870435"/>
    <lineage>
        <taxon>Eukaryota</taxon>
        <taxon>Fungi</taxon>
        <taxon>Dikarya</taxon>
        <taxon>Basidiomycota</taxon>
        <taxon>Agaricomycotina</taxon>
        <taxon>Agaricomycetes</taxon>
        <taxon>Agaricomycetidae</taxon>
        <taxon>Boletales</taxon>
        <taxon>Sclerodermatineae</taxon>
        <taxon>Pisolithaceae</taxon>
        <taxon>Pisolithus</taxon>
    </lineage>
</organism>
<name>A0A0C3PBR8_PISTI</name>
<dbReference type="PANTHER" id="PTHR21248:SF22">
    <property type="entry name" value="PHOSPHOLIPASE D"/>
    <property type="match status" value="1"/>
</dbReference>
<feature type="domain" description="PLD phosphodiesterase" evidence="2">
    <location>
        <begin position="257"/>
        <end position="284"/>
    </location>
</feature>
<dbReference type="SMART" id="SM00155">
    <property type="entry name" value="PLDc"/>
    <property type="match status" value="2"/>
</dbReference>
<dbReference type="PANTHER" id="PTHR21248">
    <property type="entry name" value="CARDIOLIPIN SYNTHASE"/>
    <property type="match status" value="1"/>
</dbReference>
<feature type="compositionally biased region" description="Polar residues" evidence="1">
    <location>
        <begin position="56"/>
        <end position="66"/>
    </location>
</feature>
<feature type="region of interest" description="Disordered" evidence="1">
    <location>
        <begin position="54"/>
        <end position="90"/>
    </location>
</feature>
<dbReference type="HOGENOM" id="CLU_008053_1_0_1"/>
<sequence>MTQKQTRQVSDRVYAITHSKETVTTAFASSQDSSPGRIMKKLYRDYRRHKHKDRGSSWSVGVQQDTATKEEHSTREKYHVQPDLSSLSTEPTQADLDRAAECGDFGRRPSDLFLKMYVDVLAVIDKELWSGVVSPPLLGSRGVVTMSIISVIPDIMQHHYDCIVAARHEIFLATNFWQASTSSQKICQALKELSRRAERRGKRVVVKAMYDRAHFKMFTHNRVYVEEEEWLKEVVMLPKRSEIPWIDFELVNYHRPLLGTFHTKFMIVDRKIALVASNNIQDRPNMEMMVHLEGPIVDSLYDMALLCWSKPMHPPLPLLNEPFQPPMGGYKFGMDNEYSTLHNLDGSKGAELYHRFAQQDHPINDTPPEADKVFISGRYQTVTEHLNAGNQPNTRATYATVPQTPALTDEYTPHVLHAIHDECPMALVNRGPRGSPTNPRQALHNTQDVAWLAGLKYAKKKVFIQSPTFNAPPVVEAVLKAARRGVECTLYIDVGFNDGGEALPDQGGTNEQVAKKMYAELDEQGKQKLRMFWYTGKDQNKPINASARKRNCHIKLMIIDDIVGIVGSGNHDTQSWFHSQEVNVMIDNPKVCEEWLDAIRRNQNTHLHELQKDGIYRDADGNVLADSVYIKPGFLGVIKGMRSSIARVRGKSGP</sequence>
<dbReference type="Proteomes" id="UP000054217">
    <property type="component" value="Unassembled WGS sequence"/>
</dbReference>
<dbReference type="AlphaFoldDB" id="A0A0C3PBR8"/>
<dbReference type="InParanoid" id="A0A0C3PBR8"/>
<feature type="compositionally biased region" description="Basic and acidic residues" evidence="1">
    <location>
        <begin position="67"/>
        <end position="80"/>
    </location>
</feature>
<dbReference type="GO" id="GO:0030572">
    <property type="term" value="F:phosphatidyltransferase activity"/>
    <property type="evidence" value="ECO:0007669"/>
    <property type="project" value="UniProtKB-ARBA"/>
</dbReference>
<dbReference type="InterPro" id="IPR001736">
    <property type="entry name" value="PLipase_D/transphosphatidylase"/>
</dbReference>
<proteinExistence type="predicted"/>
<gene>
    <name evidence="3" type="ORF">M404DRAFT_141110</name>
</gene>
<dbReference type="SUPFAM" id="SSF56024">
    <property type="entry name" value="Phospholipase D/nuclease"/>
    <property type="match status" value="2"/>
</dbReference>
<keyword evidence="4" id="KW-1185">Reference proteome</keyword>
<dbReference type="PROSITE" id="PS50035">
    <property type="entry name" value="PLD"/>
    <property type="match status" value="2"/>
</dbReference>
<accession>A0A0C3PBR8</accession>
<dbReference type="OrthoDB" id="9997422at2759"/>
<dbReference type="Pfam" id="PF13091">
    <property type="entry name" value="PLDc_2"/>
    <property type="match status" value="2"/>
</dbReference>
<dbReference type="Gene3D" id="3.30.870.10">
    <property type="entry name" value="Endonuclease Chain A"/>
    <property type="match status" value="2"/>
</dbReference>
<dbReference type="EMBL" id="KN831967">
    <property type="protein sequence ID" value="KIO05411.1"/>
    <property type="molecule type" value="Genomic_DNA"/>
</dbReference>
<reference evidence="4" key="2">
    <citation type="submission" date="2015-01" db="EMBL/GenBank/DDBJ databases">
        <title>Evolutionary Origins and Diversification of the Mycorrhizal Mutualists.</title>
        <authorList>
            <consortium name="DOE Joint Genome Institute"/>
            <consortium name="Mycorrhizal Genomics Consortium"/>
            <person name="Kohler A."/>
            <person name="Kuo A."/>
            <person name="Nagy L.G."/>
            <person name="Floudas D."/>
            <person name="Copeland A."/>
            <person name="Barry K.W."/>
            <person name="Cichocki N."/>
            <person name="Veneault-Fourrey C."/>
            <person name="LaButti K."/>
            <person name="Lindquist E.A."/>
            <person name="Lipzen A."/>
            <person name="Lundell T."/>
            <person name="Morin E."/>
            <person name="Murat C."/>
            <person name="Riley R."/>
            <person name="Ohm R."/>
            <person name="Sun H."/>
            <person name="Tunlid A."/>
            <person name="Henrissat B."/>
            <person name="Grigoriev I.V."/>
            <person name="Hibbett D.S."/>
            <person name="Martin F."/>
        </authorList>
    </citation>
    <scope>NUCLEOTIDE SEQUENCE [LARGE SCALE GENOMIC DNA]</scope>
    <source>
        <strain evidence="4">Marx 270</strain>
    </source>
</reference>
<dbReference type="InterPro" id="IPR025202">
    <property type="entry name" value="PLD-like_dom"/>
</dbReference>
<evidence type="ECO:0000313" key="4">
    <source>
        <dbReference type="Proteomes" id="UP000054217"/>
    </source>
</evidence>
<evidence type="ECO:0000256" key="1">
    <source>
        <dbReference type="SAM" id="MobiDB-lite"/>
    </source>
</evidence>
<evidence type="ECO:0000313" key="3">
    <source>
        <dbReference type="EMBL" id="KIO05411.1"/>
    </source>
</evidence>
<dbReference type="CDD" id="cd00138">
    <property type="entry name" value="PLDc_SF"/>
    <property type="match status" value="1"/>
</dbReference>
<protein>
    <recommendedName>
        <fullName evidence="2">PLD phosphodiesterase domain-containing protein</fullName>
    </recommendedName>
</protein>
<reference evidence="3 4" key="1">
    <citation type="submission" date="2014-04" db="EMBL/GenBank/DDBJ databases">
        <authorList>
            <consortium name="DOE Joint Genome Institute"/>
            <person name="Kuo A."/>
            <person name="Kohler A."/>
            <person name="Costa M.D."/>
            <person name="Nagy L.G."/>
            <person name="Floudas D."/>
            <person name="Copeland A."/>
            <person name="Barry K.W."/>
            <person name="Cichocki N."/>
            <person name="Veneault-Fourrey C."/>
            <person name="LaButti K."/>
            <person name="Lindquist E.A."/>
            <person name="Lipzen A."/>
            <person name="Lundell T."/>
            <person name="Morin E."/>
            <person name="Murat C."/>
            <person name="Sun H."/>
            <person name="Tunlid A."/>
            <person name="Henrissat B."/>
            <person name="Grigoriev I.V."/>
            <person name="Hibbett D.S."/>
            <person name="Martin F."/>
            <person name="Nordberg H.P."/>
            <person name="Cantor M.N."/>
            <person name="Hua S.X."/>
        </authorList>
    </citation>
    <scope>NUCLEOTIDE SEQUENCE [LARGE SCALE GENOMIC DNA]</scope>
    <source>
        <strain evidence="3 4">Marx 270</strain>
    </source>
</reference>
<feature type="domain" description="PLD phosphodiesterase" evidence="2">
    <location>
        <begin position="553"/>
        <end position="575"/>
    </location>
</feature>
<dbReference type="STRING" id="870435.A0A0C3PBR8"/>